<keyword evidence="2" id="KW-0472">Membrane</keyword>
<dbReference type="AlphaFoldDB" id="A0A7S2K978"/>
<keyword evidence="2" id="KW-1133">Transmembrane helix</keyword>
<feature type="region of interest" description="Disordered" evidence="1">
    <location>
        <begin position="251"/>
        <end position="282"/>
    </location>
</feature>
<feature type="region of interest" description="Disordered" evidence="1">
    <location>
        <begin position="1"/>
        <end position="43"/>
    </location>
</feature>
<evidence type="ECO:0000256" key="1">
    <source>
        <dbReference type="SAM" id="MobiDB-lite"/>
    </source>
</evidence>
<organism evidence="3">
    <name type="scientific">Leptocylindrus danicus</name>
    <dbReference type="NCBI Taxonomy" id="163516"/>
    <lineage>
        <taxon>Eukaryota</taxon>
        <taxon>Sar</taxon>
        <taxon>Stramenopiles</taxon>
        <taxon>Ochrophyta</taxon>
        <taxon>Bacillariophyta</taxon>
        <taxon>Coscinodiscophyceae</taxon>
        <taxon>Chaetocerotophycidae</taxon>
        <taxon>Leptocylindrales</taxon>
        <taxon>Leptocylindraceae</taxon>
        <taxon>Leptocylindrus</taxon>
    </lineage>
</organism>
<feature type="compositionally biased region" description="Basic and acidic residues" evidence="1">
    <location>
        <begin position="253"/>
        <end position="275"/>
    </location>
</feature>
<gene>
    <name evidence="3" type="ORF">LDAN0321_LOCUS7073</name>
</gene>
<evidence type="ECO:0000313" key="3">
    <source>
        <dbReference type="EMBL" id="CAD9570031.1"/>
    </source>
</evidence>
<reference evidence="3" key="1">
    <citation type="submission" date="2021-01" db="EMBL/GenBank/DDBJ databases">
        <authorList>
            <person name="Corre E."/>
            <person name="Pelletier E."/>
            <person name="Niang G."/>
            <person name="Scheremetjew M."/>
            <person name="Finn R."/>
            <person name="Kale V."/>
            <person name="Holt S."/>
            <person name="Cochrane G."/>
            <person name="Meng A."/>
            <person name="Brown T."/>
            <person name="Cohen L."/>
        </authorList>
    </citation>
    <scope>NUCLEOTIDE SEQUENCE</scope>
    <source>
        <strain evidence="3">B650</strain>
    </source>
</reference>
<feature type="compositionally biased region" description="Low complexity" evidence="1">
    <location>
        <begin position="23"/>
        <end position="33"/>
    </location>
</feature>
<name>A0A7S2K978_9STRA</name>
<feature type="compositionally biased region" description="Low complexity" evidence="1">
    <location>
        <begin position="1"/>
        <end position="10"/>
    </location>
</feature>
<protein>
    <submittedName>
        <fullName evidence="3">Uncharacterized protein</fullName>
    </submittedName>
</protein>
<feature type="transmembrane region" description="Helical" evidence="2">
    <location>
        <begin position="61"/>
        <end position="81"/>
    </location>
</feature>
<sequence>MASTSTSDDTSPPKSIGRDDNVATATTTAGGATNEASSESSSDGVLRGVLCCGMPSSTWSFLPSIFVTVAFILSVCAHAVCDFTERTVTLELNGTMNSGAVITAQNQTFLSFSRGVGFWSYEGVGDYQGICLQYPDNFDRDSAWKAGQAFGVMSSVIGGLTMIALWFASCVPFSETAFRMCGAILIFVTLFEGLTFLLLDSSQLCKDFVLIDGMNPFSVECTMARGMRLGISAVVFWFISSVGCCSFSPPEVPPDRPARRQKTTVEEITHPDGTSETKTTTEFVDLEDI</sequence>
<keyword evidence="2" id="KW-0812">Transmembrane</keyword>
<accession>A0A7S2K978</accession>
<dbReference type="EMBL" id="HBGY01011154">
    <property type="protein sequence ID" value="CAD9570031.1"/>
    <property type="molecule type" value="Transcribed_RNA"/>
</dbReference>
<feature type="transmembrane region" description="Helical" evidence="2">
    <location>
        <begin position="177"/>
        <end position="199"/>
    </location>
</feature>
<proteinExistence type="predicted"/>
<evidence type="ECO:0000256" key="2">
    <source>
        <dbReference type="SAM" id="Phobius"/>
    </source>
</evidence>
<feature type="transmembrane region" description="Helical" evidence="2">
    <location>
        <begin position="149"/>
        <end position="171"/>
    </location>
</feature>
<feature type="compositionally biased region" description="Polar residues" evidence="1">
    <location>
        <begin position="34"/>
        <end position="43"/>
    </location>
</feature>